<comment type="caution">
    <text evidence="6">The sequence shown here is derived from an EMBL/GenBank/DDBJ whole genome shotgun (WGS) entry which is preliminary data.</text>
</comment>
<keyword evidence="2" id="KW-0044">Antibiotic</keyword>
<accession>A0A2A2CIM2</accession>
<dbReference type="InterPro" id="IPR016128">
    <property type="entry name" value="Pyosin/cloacin_T_dom"/>
</dbReference>
<dbReference type="GO" id="GO:0042742">
    <property type="term" value="P:defense response to bacterium"/>
    <property type="evidence" value="ECO:0007669"/>
    <property type="project" value="UniProtKB-KW"/>
</dbReference>
<reference evidence="6 7" key="1">
    <citation type="submission" date="2016-12" db="EMBL/GenBank/DDBJ databases">
        <title>Real-Time Genomic Investigation Underlying the Public Health Response to a Shiga Toxin-Producing Escherichia Coli O26:H11 Outbreak in a Nursery.</title>
        <authorList>
            <person name="Ferdous M."/>
            <person name="Moran-Gilad J."/>
            <person name="Rossen J.W."/>
            <person name="Gdalevich M."/>
        </authorList>
    </citation>
    <scope>NUCLEOTIDE SEQUENCE [LARGE SCALE GENOMIC DNA]</scope>
    <source>
        <strain evidence="6 7">STEC 514-2</strain>
    </source>
</reference>
<sequence>MEHIPVRGAIVMDNGRPVIRFFNTGATGRFPFVPVLKAERDELTGLDKIIVPGINGGPSRTILINPVPVPSVPTDTGNTSPVPVTPVHTGTEVKPVDNIGVTTSPVPEDIVLNDFIYWQPGEHGTVYEPIYVMLSGIYGETNAKGKYSHRPYNTDKAGGPIQNLDWKNTEIDRVGVDKVKLHTGRFEESDANKVMIDRLEKILKGELQVTDTDKRFYTHEIRELERYRNLGVKDGTIPDNAGEVWNNTHTATLEDYKLSNDETLLYTPEALKAAEEQELRMLK</sequence>
<evidence type="ECO:0000313" key="7">
    <source>
        <dbReference type="Proteomes" id="UP000218543"/>
    </source>
</evidence>
<proteinExistence type="predicted"/>
<feature type="region of interest" description="Disordered" evidence="4">
    <location>
        <begin position="73"/>
        <end position="100"/>
    </location>
</feature>
<evidence type="ECO:0000259" key="5">
    <source>
        <dbReference type="Pfam" id="PF06958"/>
    </source>
</evidence>
<name>A0A2A2CIM2_ECOLX</name>
<feature type="domain" description="Pyosin/cloacin translocation" evidence="5">
    <location>
        <begin position="4"/>
        <end position="133"/>
    </location>
</feature>
<dbReference type="Proteomes" id="UP000218543">
    <property type="component" value="Unassembled WGS sequence"/>
</dbReference>
<keyword evidence="3" id="KW-0078">Bacteriocin</keyword>
<gene>
    <name evidence="6" type="ORF">BTQ06_00025</name>
</gene>
<dbReference type="EMBL" id="MRVZ01000001">
    <property type="protein sequence ID" value="PAU27502.1"/>
    <property type="molecule type" value="Genomic_DNA"/>
</dbReference>
<dbReference type="GO" id="GO:0031640">
    <property type="term" value="P:killing of cells of another organism"/>
    <property type="evidence" value="ECO:0007669"/>
    <property type="project" value="UniProtKB-KW"/>
</dbReference>
<evidence type="ECO:0000256" key="2">
    <source>
        <dbReference type="ARBA" id="ARBA00023022"/>
    </source>
</evidence>
<evidence type="ECO:0000313" key="6">
    <source>
        <dbReference type="EMBL" id="PAU27502.1"/>
    </source>
</evidence>
<dbReference type="AlphaFoldDB" id="A0A2A2CIM2"/>
<organism evidence="6 7">
    <name type="scientific">Escherichia coli</name>
    <dbReference type="NCBI Taxonomy" id="562"/>
    <lineage>
        <taxon>Bacteria</taxon>
        <taxon>Pseudomonadati</taxon>
        <taxon>Pseudomonadota</taxon>
        <taxon>Gammaproteobacteria</taxon>
        <taxon>Enterobacterales</taxon>
        <taxon>Enterobacteriaceae</taxon>
        <taxon>Escherichia</taxon>
    </lineage>
</organism>
<dbReference type="Pfam" id="PF06958">
    <property type="entry name" value="Pyocin_S"/>
    <property type="match status" value="1"/>
</dbReference>
<evidence type="ECO:0000256" key="1">
    <source>
        <dbReference type="ARBA" id="ARBA00022529"/>
    </source>
</evidence>
<protein>
    <submittedName>
        <fullName evidence="6">Pyocin</fullName>
    </submittedName>
</protein>
<dbReference type="InterPro" id="IPR036302">
    <property type="entry name" value="Pyosin/cloacin_T_dom_sf"/>
</dbReference>
<evidence type="ECO:0000256" key="3">
    <source>
        <dbReference type="ARBA" id="ARBA00023048"/>
    </source>
</evidence>
<feature type="compositionally biased region" description="Polar residues" evidence="4">
    <location>
        <begin position="73"/>
        <end position="82"/>
    </location>
</feature>
<evidence type="ECO:0000256" key="4">
    <source>
        <dbReference type="SAM" id="MobiDB-lite"/>
    </source>
</evidence>
<dbReference type="SUPFAM" id="SSF69369">
    <property type="entry name" value="Cloacin translocation domain"/>
    <property type="match status" value="1"/>
</dbReference>
<keyword evidence="1" id="KW-0929">Antimicrobial</keyword>